<dbReference type="EMBL" id="FR824124">
    <property type="protein sequence ID" value="CCA19822.1"/>
    <property type="molecule type" value="Genomic_DNA"/>
</dbReference>
<feature type="compositionally biased region" description="Polar residues" evidence="1">
    <location>
        <begin position="25"/>
        <end position="39"/>
    </location>
</feature>
<protein>
    <submittedName>
        <fullName evidence="3">AlNc14C79G5234 protein</fullName>
    </submittedName>
</protein>
<proteinExistence type="predicted"/>
<feature type="signal peptide" evidence="2">
    <location>
        <begin position="1"/>
        <end position="25"/>
    </location>
</feature>
<dbReference type="AlphaFoldDB" id="F0WF40"/>
<evidence type="ECO:0000313" key="3">
    <source>
        <dbReference type="EMBL" id="CCA19822.1"/>
    </source>
</evidence>
<reference evidence="3" key="2">
    <citation type="submission" date="2011-02" db="EMBL/GenBank/DDBJ databases">
        <authorList>
            <person name="MacLean D."/>
        </authorList>
    </citation>
    <scope>NUCLEOTIDE SEQUENCE</scope>
</reference>
<sequence>MALSLNFRSVLAAITLMLSVGTSKSQSTANQPESPQENLQLPVPNANMGRGPGVVIGTCGGMEPVMLSSNIDVWLVQQSPQIKDIFRCSTFPDALGCSCQASCAWNPSGIEGAPPCMSKDSNDLKLVTNHKKLR</sequence>
<evidence type="ECO:0000256" key="2">
    <source>
        <dbReference type="SAM" id="SignalP"/>
    </source>
</evidence>
<keyword evidence="2" id="KW-0732">Signal</keyword>
<name>F0WF40_9STRA</name>
<feature type="chain" id="PRO_5003259748" evidence="2">
    <location>
        <begin position="26"/>
        <end position="134"/>
    </location>
</feature>
<evidence type="ECO:0000256" key="1">
    <source>
        <dbReference type="SAM" id="MobiDB-lite"/>
    </source>
</evidence>
<gene>
    <name evidence="3" type="primary">AlNc14C79G5234</name>
    <name evidence="3" type="ORF">ALNC14_059650</name>
</gene>
<organism evidence="3">
    <name type="scientific">Albugo laibachii Nc14</name>
    <dbReference type="NCBI Taxonomy" id="890382"/>
    <lineage>
        <taxon>Eukaryota</taxon>
        <taxon>Sar</taxon>
        <taxon>Stramenopiles</taxon>
        <taxon>Oomycota</taxon>
        <taxon>Peronosporomycetes</taxon>
        <taxon>Albuginales</taxon>
        <taxon>Albuginaceae</taxon>
        <taxon>Albugo</taxon>
    </lineage>
</organism>
<dbReference type="HOGENOM" id="CLU_1900094_0_0_1"/>
<accession>F0WF40</accession>
<feature type="region of interest" description="Disordered" evidence="1">
    <location>
        <begin position="25"/>
        <end position="46"/>
    </location>
</feature>
<reference evidence="3" key="1">
    <citation type="journal article" date="2011" name="PLoS Biol.">
        <title>Gene gain and loss during evolution of obligate parasitism in the white rust pathogen of Arabidopsis thaliana.</title>
        <authorList>
            <person name="Kemen E."/>
            <person name="Gardiner A."/>
            <person name="Schultz-Larsen T."/>
            <person name="Kemen A.C."/>
            <person name="Balmuth A.L."/>
            <person name="Robert-Seilaniantz A."/>
            <person name="Bailey K."/>
            <person name="Holub E."/>
            <person name="Studholme D.J."/>
            <person name="Maclean D."/>
            <person name="Jones J.D."/>
        </authorList>
    </citation>
    <scope>NUCLEOTIDE SEQUENCE</scope>
</reference>